<sequence>MIRNNKTNITDYDATIKYMPVHFNNIWGEHYNDLKPVGLQADSAEKKYFLKFRNSTSNTECNVVTLGVGQTVEAELELKQIYPQCKFLALDPVSEVNEDLVESKLNGTFVKKVITAEDSYTAYAGPVSIWNSEEQYDQLPVIICQINIEFHHVHYNANSFLRNRFFRNFNSFIRNDRFVVMKSDVHDVNYYPVFFVNYADKVCIEKFLC</sequence>
<dbReference type="Proteomes" id="UP000887561">
    <property type="component" value="Unplaced"/>
</dbReference>
<organism evidence="1 2">
    <name type="scientific">Meloidogyne javanica</name>
    <name type="common">Root-knot nematode worm</name>
    <dbReference type="NCBI Taxonomy" id="6303"/>
    <lineage>
        <taxon>Eukaryota</taxon>
        <taxon>Metazoa</taxon>
        <taxon>Ecdysozoa</taxon>
        <taxon>Nematoda</taxon>
        <taxon>Chromadorea</taxon>
        <taxon>Rhabditida</taxon>
        <taxon>Tylenchina</taxon>
        <taxon>Tylenchomorpha</taxon>
        <taxon>Tylenchoidea</taxon>
        <taxon>Meloidogynidae</taxon>
        <taxon>Meloidogyninae</taxon>
        <taxon>Meloidogyne</taxon>
        <taxon>Meloidogyne incognita group</taxon>
    </lineage>
</organism>
<dbReference type="WBParaSite" id="scaffold19746_cov198.g19313">
    <property type="protein sequence ID" value="scaffold19746_cov198.g19313"/>
    <property type="gene ID" value="scaffold19746_cov198.g19313"/>
</dbReference>
<dbReference type="AlphaFoldDB" id="A0A915LUH5"/>
<proteinExistence type="predicted"/>
<reference evidence="2" key="1">
    <citation type="submission" date="2022-11" db="UniProtKB">
        <authorList>
            <consortium name="WormBaseParasite"/>
        </authorList>
    </citation>
    <scope>IDENTIFICATION</scope>
</reference>
<name>A0A915LUH5_MELJA</name>
<protein>
    <submittedName>
        <fullName evidence="2">Methyltransferase FkbM domain-containing protein</fullName>
    </submittedName>
</protein>
<dbReference type="PANTHER" id="PTHR22989">
    <property type="entry name" value="UNCHARACTERIZED DUF13 C.ELEGANS"/>
    <property type="match status" value="1"/>
</dbReference>
<keyword evidence="1" id="KW-1185">Reference proteome</keyword>
<evidence type="ECO:0000313" key="2">
    <source>
        <dbReference type="WBParaSite" id="scaffold19746_cov198.g19313"/>
    </source>
</evidence>
<evidence type="ECO:0000313" key="1">
    <source>
        <dbReference type="Proteomes" id="UP000887561"/>
    </source>
</evidence>
<accession>A0A915LUH5</accession>
<dbReference type="PANTHER" id="PTHR22989:SF3">
    <property type="entry name" value="METHYLTRANSFERASE FKBM DOMAIN-CONTAINING PROTEIN"/>
    <property type="match status" value="1"/>
</dbReference>